<sequence>MSCILHSTFIASSARTSGVSAILPATERSSAQMGLDHSYQESKDDRAVRLAVEAAVAAGSVHEVLRSFKDMTAGAEALGRGFGGSLPQLNQRECFATYCLRRPSGLDILRSVLEAGIGGRSVSESAEAACRCLMYDGGKLRNLGVPTLFHAAYLLQSPEAMRLAFELDGCRSELHSARPVERGSTVHHDFLQHVLTRLGWLDEDGFQRLRQCSEMLLEAGAPIAYHGEEAPALELFLDASDSVRSPGLLKELLGKYVEAGHVPLDRYTEPGPIRAWNGAPCRSRVPS</sequence>
<evidence type="ECO:0000313" key="1">
    <source>
        <dbReference type="EMBL" id="ABM97406.1"/>
    </source>
</evidence>
<evidence type="ECO:0000313" key="2">
    <source>
        <dbReference type="Proteomes" id="UP000000366"/>
    </source>
</evidence>
<geneLocation type="plasmid" evidence="1 2">
    <name>RPME01</name>
</geneLocation>
<keyword evidence="1" id="KW-0614">Plasmid</keyword>
<organism evidence="1 2">
    <name type="scientific">Methylibium petroleiphilum (strain ATCC BAA-1232 / LMG 22953 / PM1)</name>
    <dbReference type="NCBI Taxonomy" id="420662"/>
    <lineage>
        <taxon>Bacteria</taxon>
        <taxon>Pseudomonadati</taxon>
        <taxon>Pseudomonadota</taxon>
        <taxon>Betaproteobacteria</taxon>
        <taxon>Burkholderiales</taxon>
        <taxon>Sphaerotilaceae</taxon>
        <taxon>Methylibium</taxon>
    </lineage>
</organism>
<dbReference type="AlphaFoldDB" id="A2SPB7"/>
<keyword evidence="2" id="KW-1185">Reference proteome</keyword>
<gene>
    <name evidence="1" type="ordered locus">Mpe_B0642</name>
</gene>
<reference evidence="1 2" key="1">
    <citation type="journal article" date="2007" name="J. Bacteriol.">
        <title>Whole-genome analysis of the methyl tert-butyl ether-degrading beta-proteobacterium Methylibium petroleiphilum PM1.</title>
        <authorList>
            <person name="Kane S.R."/>
            <person name="Chakicherla A.Y."/>
            <person name="Chain P.S.G."/>
            <person name="Schmidt R."/>
            <person name="Shin M.W."/>
            <person name="Legler T.C."/>
            <person name="Scow K.M."/>
            <person name="Larimer F.W."/>
            <person name="Lucas S.M."/>
            <person name="Richardson P.M."/>
            <person name="Hristova K.R."/>
        </authorList>
    </citation>
    <scope>NUCLEOTIDE SEQUENCE [LARGE SCALE GENOMIC DNA]</scope>
    <source>
        <strain evidence="2">ATCC BAA-1232 / LMG 22953 / PM1</strain>
        <plasmid evidence="1 2">RPME01</plasmid>
    </source>
</reference>
<dbReference type="HOGENOM" id="CLU_969127_0_0_4"/>
<proteinExistence type="predicted"/>
<dbReference type="EMBL" id="CP000556">
    <property type="protein sequence ID" value="ABM97406.1"/>
    <property type="molecule type" value="Genomic_DNA"/>
</dbReference>
<name>A2SPB7_METPP</name>
<accession>A2SPB7</accession>
<dbReference type="Proteomes" id="UP000000366">
    <property type="component" value="Plasmid RPME01"/>
</dbReference>
<dbReference type="KEGG" id="mpt:Mpe_B0642"/>
<protein>
    <submittedName>
        <fullName evidence="1">Uncharacterized protein</fullName>
    </submittedName>
</protein>